<keyword evidence="4" id="KW-1185">Reference proteome</keyword>
<evidence type="ECO:0000259" key="1">
    <source>
        <dbReference type="SMART" id="SM00760"/>
    </source>
</evidence>
<evidence type="ECO:0000259" key="2">
    <source>
        <dbReference type="SMART" id="SM01321"/>
    </source>
</evidence>
<dbReference type="GO" id="GO:0005524">
    <property type="term" value="F:ATP binding"/>
    <property type="evidence" value="ECO:0007669"/>
    <property type="project" value="InterPro"/>
</dbReference>
<dbReference type="GO" id="GO:0043565">
    <property type="term" value="F:sequence-specific DNA binding"/>
    <property type="evidence" value="ECO:0007669"/>
    <property type="project" value="InterPro"/>
</dbReference>
<gene>
    <name evidence="3" type="ordered locus">Gura_1620</name>
</gene>
<dbReference type="HOGENOM" id="CLU_068226_0_0_7"/>
<evidence type="ECO:0000313" key="3">
    <source>
        <dbReference type="EMBL" id="ABQ25815.1"/>
    </source>
</evidence>
<dbReference type="Pfam" id="PF08299">
    <property type="entry name" value="Bac_DnaA_C"/>
    <property type="match status" value="1"/>
</dbReference>
<dbReference type="Pfam" id="PF01797">
    <property type="entry name" value="Y1_Tnp"/>
    <property type="match status" value="1"/>
</dbReference>
<dbReference type="SMART" id="SM00760">
    <property type="entry name" value="Bac_DnaA_C"/>
    <property type="match status" value="1"/>
</dbReference>
<dbReference type="GO" id="GO:0006275">
    <property type="term" value="P:regulation of DNA replication"/>
    <property type="evidence" value="ECO:0007669"/>
    <property type="project" value="InterPro"/>
</dbReference>
<name>A5GEG0_GEOUR</name>
<dbReference type="KEGG" id="gur:Gura_1620"/>
<dbReference type="InterPro" id="IPR002686">
    <property type="entry name" value="Transposase_17"/>
</dbReference>
<dbReference type="GO" id="GO:0006313">
    <property type="term" value="P:DNA transposition"/>
    <property type="evidence" value="ECO:0007669"/>
    <property type="project" value="InterPro"/>
</dbReference>
<dbReference type="Proteomes" id="UP000006695">
    <property type="component" value="Chromosome"/>
</dbReference>
<dbReference type="InterPro" id="IPR013159">
    <property type="entry name" value="DnaA_C"/>
</dbReference>
<feature type="domain" description="Chromosomal replication initiator DnaA C-terminal" evidence="1">
    <location>
        <begin position="220"/>
        <end position="288"/>
    </location>
</feature>
<feature type="domain" description="Transposase IS200-like" evidence="2">
    <location>
        <begin position="9"/>
        <end position="123"/>
    </location>
</feature>
<sequence>MARKPRIHLPGGLYHVIFRGNGGQSVFLTEDDRYRFYLLLQEGTCRFGYRVHAFCLMTNHIHIALQAGDIPLSRGMHNLSFRYTRWINWREKRTGHLFQGRYKAVLIDGDSYLLELIRYIHLNPVRAGMVNDHEEYPWSSHRSYLGKEFLPWLTTDWMLGQFGKSAAKARAGYRTFVLDGLGEEYRPEFHGGREDSRLLGNDSFMDKCLASLGGIPLRLTTQEIVDKVCHVYNIDEATLKMQSQQRVASEARAVIGWLARELGCATLSDVGKLVNRDAGSISSSVSRLSYRMQEVKELADRVRLLKAAFEEAT</sequence>
<dbReference type="RefSeq" id="WP_011938525.1">
    <property type="nucleotide sequence ID" value="NC_009483.1"/>
</dbReference>
<dbReference type="PANTHER" id="PTHR34322:SF2">
    <property type="entry name" value="TRANSPOSASE IS200-LIKE DOMAIN-CONTAINING PROTEIN"/>
    <property type="match status" value="1"/>
</dbReference>
<dbReference type="Gene3D" id="3.30.70.1290">
    <property type="entry name" value="Transposase IS200-like"/>
    <property type="match status" value="1"/>
</dbReference>
<evidence type="ECO:0008006" key="5">
    <source>
        <dbReference type="Google" id="ProtNLM"/>
    </source>
</evidence>
<dbReference type="OrthoDB" id="9800147at2"/>
<dbReference type="InterPro" id="IPR036515">
    <property type="entry name" value="Transposase_17_sf"/>
</dbReference>
<dbReference type="EMBL" id="CP000698">
    <property type="protein sequence ID" value="ABQ25815.1"/>
    <property type="molecule type" value="Genomic_DNA"/>
</dbReference>
<dbReference type="STRING" id="351605.Gura_1620"/>
<reference evidence="3 4" key="1">
    <citation type="submission" date="2007-05" db="EMBL/GenBank/DDBJ databases">
        <title>Complete sequence of Geobacter uraniireducens Rf4.</title>
        <authorList>
            <consortium name="US DOE Joint Genome Institute"/>
            <person name="Copeland A."/>
            <person name="Lucas S."/>
            <person name="Lapidus A."/>
            <person name="Barry K."/>
            <person name="Detter J.C."/>
            <person name="Glavina del Rio T."/>
            <person name="Hammon N."/>
            <person name="Israni S."/>
            <person name="Dalin E."/>
            <person name="Tice H."/>
            <person name="Pitluck S."/>
            <person name="Chertkov O."/>
            <person name="Brettin T."/>
            <person name="Bruce D."/>
            <person name="Han C."/>
            <person name="Schmutz J."/>
            <person name="Larimer F."/>
            <person name="Land M."/>
            <person name="Hauser L."/>
            <person name="Kyrpides N."/>
            <person name="Mikhailova N."/>
            <person name="Shelobolina E."/>
            <person name="Aklujkar M."/>
            <person name="Lovley D."/>
            <person name="Richardson P."/>
        </authorList>
    </citation>
    <scope>NUCLEOTIDE SEQUENCE [LARGE SCALE GENOMIC DNA]</scope>
    <source>
        <strain evidence="3 4">Rf4</strain>
    </source>
</reference>
<accession>A5GEG0</accession>
<protein>
    <recommendedName>
        <fullName evidence="5">Transposase</fullName>
    </recommendedName>
</protein>
<proteinExistence type="predicted"/>
<dbReference type="GO" id="GO:0004803">
    <property type="term" value="F:transposase activity"/>
    <property type="evidence" value="ECO:0007669"/>
    <property type="project" value="InterPro"/>
</dbReference>
<dbReference type="GO" id="GO:0006270">
    <property type="term" value="P:DNA replication initiation"/>
    <property type="evidence" value="ECO:0007669"/>
    <property type="project" value="InterPro"/>
</dbReference>
<dbReference type="PANTHER" id="PTHR34322">
    <property type="entry name" value="TRANSPOSASE, Y1_TNP DOMAIN-CONTAINING"/>
    <property type="match status" value="1"/>
</dbReference>
<evidence type="ECO:0000313" key="4">
    <source>
        <dbReference type="Proteomes" id="UP000006695"/>
    </source>
</evidence>
<organism evidence="3 4">
    <name type="scientific">Geotalea uraniireducens (strain Rf4)</name>
    <name type="common">Geobacter uraniireducens</name>
    <dbReference type="NCBI Taxonomy" id="351605"/>
    <lineage>
        <taxon>Bacteria</taxon>
        <taxon>Pseudomonadati</taxon>
        <taxon>Thermodesulfobacteriota</taxon>
        <taxon>Desulfuromonadia</taxon>
        <taxon>Geobacterales</taxon>
        <taxon>Geobacteraceae</taxon>
        <taxon>Geotalea</taxon>
    </lineage>
</organism>
<dbReference type="Gene3D" id="1.10.1750.10">
    <property type="match status" value="1"/>
</dbReference>
<dbReference type="InterPro" id="IPR010921">
    <property type="entry name" value="Trp_repressor/repl_initiator"/>
</dbReference>
<dbReference type="SUPFAM" id="SSF48295">
    <property type="entry name" value="TrpR-like"/>
    <property type="match status" value="1"/>
</dbReference>
<dbReference type="SMART" id="SM01321">
    <property type="entry name" value="Y1_Tnp"/>
    <property type="match status" value="1"/>
</dbReference>
<dbReference type="AlphaFoldDB" id="A5GEG0"/>
<dbReference type="SUPFAM" id="SSF143422">
    <property type="entry name" value="Transposase IS200-like"/>
    <property type="match status" value="1"/>
</dbReference>